<proteinExistence type="predicted"/>
<dbReference type="STRING" id="1705564.APG08_00931"/>
<reference evidence="1 2" key="1">
    <citation type="journal article" date="2016" name="ISME J.">
        <title>Chasing the elusive Euryarchaeota class WSA2: genomes reveal a uniquely fastidious methyl-reducing methanogen.</title>
        <authorList>
            <person name="Nobu M.K."/>
            <person name="Narihiro T."/>
            <person name="Kuroda K."/>
            <person name="Mei R."/>
            <person name="Liu W.T."/>
        </authorList>
    </citation>
    <scope>NUCLEOTIDE SEQUENCE [LARGE SCALE GENOMIC DNA]</scope>
    <source>
        <strain evidence="1">U1lsi0528_Bin055</strain>
    </source>
</reference>
<dbReference type="AlphaFoldDB" id="A0A150IXL8"/>
<gene>
    <name evidence="1" type="ORF">AMQ22_01572</name>
</gene>
<comment type="caution">
    <text evidence="1">The sequence shown here is derived from an EMBL/GenBank/DDBJ whole genome shotgun (WGS) entry which is preliminary data.</text>
</comment>
<organism evidence="1 2">
    <name type="scientific">Candidatus Methanofastidiosum methylothiophilum</name>
    <dbReference type="NCBI Taxonomy" id="1705564"/>
    <lineage>
        <taxon>Archaea</taxon>
        <taxon>Methanobacteriati</taxon>
        <taxon>Methanobacteriota</taxon>
        <taxon>Stenosarchaea group</taxon>
        <taxon>Candidatus Methanofastidiosia</taxon>
        <taxon>Candidatus Methanofastidiosales</taxon>
        <taxon>Candidatus Methanofastidiosaceae</taxon>
        <taxon>Candidatus Methanofastidiosum</taxon>
    </lineage>
</organism>
<evidence type="ECO:0000313" key="2">
    <source>
        <dbReference type="Proteomes" id="UP000075398"/>
    </source>
</evidence>
<dbReference type="Proteomes" id="UP000075398">
    <property type="component" value="Unassembled WGS sequence"/>
</dbReference>
<evidence type="ECO:0000313" key="1">
    <source>
        <dbReference type="EMBL" id="KYC49766.1"/>
    </source>
</evidence>
<protein>
    <submittedName>
        <fullName evidence="1">Uncharacterized protein</fullName>
    </submittedName>
</protein>
<sequence length="134" mass="15319">MDVVGYVPVDFNQQITILGQERDIIAKGNVTGIMAKQIVQGKTFPIVDPTTIKDVPETSLWRIKSKIIGDISLNMLDLAEYDKETRRDLSYKILRLYREDKIKVYNKNMTLILIDVLPEGFGRIIMDFAVDIIS</sequence>
<name>A0A150IXL8_9EURY</name>
<dbReference type="EMBL" id="LNGC01000087">
    <property type="protein sequence ID" value="KYC49766.1"/>
    <property type="molecule type" value="Genomic_DNA"/>
</dbReference>
<accession>A0A150IXL8</accession>